<dbReference type="RefSeq" id="WP_011383477.1">
    <property type="nucleotide sequence ID" value="NC_007626.1"/>
</dbReference>
<accession>Q2W8F7</accession>
<comment type="subcellular location">
    <subcellularLocation>
        <location evidence="1">Periplasm</location>
    </subcellularLocation>
</comment>
<dbReference type="EMBL" id="AP007255">
    <property type="protein sequence ID" value="BAE49868.1"/>
    <property type="molecule type" value="Genomic_DNA"/>
</dbReference>
<gene>
    <name evidence="8" type="ordered locus">amb1064</name>
</gene>
<keyword evidence="9" id="KW-1185">Reference proteome</keyword>
<dbReference type="InterPro" id="IPR031811">
    <property type="entry name" value="ALGX/ALGJ_SGNH-like"/>
</dbReference>
<dbReference type="UniPathway" id="UPA00286"/>
<evidence type="ECO:0000256" key="1">
    <source>
        <dbReference type="ARBA" id="ARBA00004418"/>
    </source>
</evidence>
<evidence type="ECO:0000256" key="4">
    <source>
        <dbReference type="ARBA" id="ARBA00022729"/>
    </source>
</evidence>
<sequence length="521" mass="56848">MPLRKIATWLPRLLALCAIALMALPGAQYLFQPFRPPSIREHLPAPPAMPGLSISSFLDGSLQSWVTAVLARDSSARPFALTARNEAFLRLFPTRPNRFYTYAEPMGFYPVDTIRRLNYDLRNGAAVATVYREAAERVKLLQRLLAAKGVVLMVVAPPPKVRLYPEYLESGWLDAPATEIWSRSPPQYSNALAAQGVLGLNVFEMLWRDRGGYPWPFFATTGFHWSFWTGCMVTARLFETLDGMSGRPWPGVDCSETKVDQASGPDTDIAVVLNIVAPTRLLRPTPFVTAKRRSTAGGEGRKLLVIGDSYSDQIVYHALRLLGPANVVFWDYFAKQRTFNDKMEATITDLSKDGVVRRLVENDFDAVLVVTSDGNVSRDNPSRGEFGFTSAALTELLSRPGTGGQLPDAAFVEGWRPHETFREIAAPQAALAFVGPGGMVDRMTLSMTWQAAPADSAALDLDVTVKGVPVGTLTVPPSGGEVSVSVPRGAAGSTEFISVTLSPKGNTAGYRLTGARVSFFR</sequence>
<name>Q2W8F7_PARM1</name>
<keyword evidence="6" id="KW-0016">Alginate biosynthesis</keyword>
<evidence type="ECO:0000313" key="8">
    <source>
        <dbReference type="EMBL" id="BAE49868.1"/>
    </source>
</evidence>
<reference evidence="8 9" key="1">
    <citation type="journal article" date="2005" name="DNA Res.">
        <title>Complete genome sequence of the facultative anaerobic magnetotactic bacterium Magnetospirillum sp. strain AMB-1.</title>
        <authorList>
            <person name="Matsunaga T."/>
            <person name="Okamura Y."/>
            <person name="Fukuda Y."/>
            <person name="Wahyudi A.T."/>
            <person name="Murase Y."/>
            <person name="Takeyama H."/>
        </authorList>
    </citation>
    <scope>NUCLEOTIDE SEQUENCE [LARGE SCALE GENOMIC DNA]</scope>
    <source>
        <strain evidence="9">ATCC 700264 / AMB-1</strain>
    </source>
</reference>
<keyword evidence="5" id="KW-0574">Periplasm</keyword>
<evidence type="ECO:0000256" key="3">
    <source>
        <dbReference type="ARBA" id="ARBA00022679"/>
    </source>
</evidence>
<dbReference type="AlphaFoldDB" id="Q2W8F7"/>
<evidence type="ECO:0000256" key="6">
    <source>
        <dbReference type="ARBA" id="ARBA00022841"/>
    </source>
</evidence>
<evidence type="ECO:0000256" key="5">
    <source>
        <dbReference type="ARBA" id="ARBA00022764"/>
    </source>
</evidence>
<proteinExistence type="predicted"/>
<dbReference type="GO" id="GO:0016740">
    <property type="term" value="F:transferase activity"/>
    <property type="evidence" value="ECO:0007669"/>
    <property type="project" value="UniProtKB-KW"/>
</dbReference>
<dbReference type="HOGENOM" id="CLU_522533_0_0_5"/>
<keyword evidence="3" id="KW-0808">Transferase</keyword>
<dbReference type="STRING" id="342108.amb1064"/>
<evidence type="ECO:0000259" key="7">
    <source>
        <dbReference type="Pfam" id="PF16822"/>
    </source>
</evidence>
<organism evidence="8 9">
    <name type="scientific">Paramagnetospirillum magneticum (strain ATCC 700264 / AMB-1)</name>
    <name type="common">Magnetospirillum magneticum</name>
    <dbReference type="NCBI Taxonomy" id="342108"/>
    <lineage>
        <taxon>Bacteria</taxon>
        <taxon>Pseudomonadati</taxon>
        <taxon>Pseudomonadota</taxon>
        <taxon>Alphaproteobacteria</taxon>
        <taxon>Rhodospirillales</taxon>
        <taxon>Magnetospirillaceae</taxon>
        <taxon>Paramagnetospirillum</taxon>
    </lineage>
</organism>
<evidence type="ECO:0000256" key="2">
    <source>
        <dbReference type="ARBA" id="ARBA00005182"/>
    </source>
</evidence>
<protein>
    <recommendedName>
        <fullName evidence="7">AlgX/AlgJ SGNH hydrolase-like domain-containing protein</fullName>
    </recommendedName>
</protein>
<comment type="pathway">
    <text evidence="2">Glycan biosynthesis; alginate biosynthesis.</text>
</comment>
<evidence type="ECO:0000313" key="9">
    <source>
        <dbReference type="Proteomes" id="UP000007058"/>
    </source>
</evidence>
<dbReference type="Proteomes" id="UP000007058">
    <property type="component" value="Chromosome"/>
</dbReference>
<feature type="domain" description="AlgX/AlgJ SGNH hydrolase-like" evidence="7">
    <location>
        <begin position="132"/>
        <end position="237"/>
    </location>
</feature>
<dbReference type="GO" id="GO:0042597">
    <property type="term" value="C:periplasmic space"/>
    <property type="evidence" value="ECO:0007669"/>
    <property type="project" value="UniProtKB-SubCell"/>
</dbReference>
<dbReference type="Pfam" id="PF16822">
    <property type="entry name" value="ALGX"/>
    <property type="match status" value="1"/>
</dbReference>
<dbReference type="GO" id="GO:0042121">
    <property type="term" value="P:alginic acid biosynthetic process"/>
    <property type="evidence" value="ECO:0007669"/>
    <property type="project" value="UniProtKB-UniPathway"/>
</dbReference>
<keyword evidence="4" id="KW-0732">Signal</keyword>
<dbReference type="KEGG" id="mag:amb1064"/>